<evidence type="ECO:0000313" key="4">
    <source>
        <dbReference type="EMBL" id="OJJ05549.1"/>
    </source>
</evidence>
<dbReference type="AlphaFoldDB" id="A0A1L9PVH6"/>
<dbReference type="PRINTS" id="PR00080">
    <property type="entry name" value="SDRFAMILY"/>
</dbReference>
<protein>
    <submittedName>
        <fullName evidence="4">Uncharacterized protein</fullName>
    </submittedName>
</protein>
<dbReference type="RefSeq" id="XP_040671311.1">
    <property type="nucleotide sequence ID" value="XM_040817932.1"/>
</dbReference>
<proteinExistence type="inferred from homology"/>
<dbReference type="FunFam" id="3.40.50.720:FF:000084">
    <property type="entry name" value="Short-chain dehydrogenase reductase"/>
    <property type="match status" value="1"/>
</dbReference>
<reference evidence="5" key="1">
    <citation type="journal article" date="2017" name="Genome Biol.">
        <title>Comparative genomics reveals high biological diversity and specific adaptations in the industrially and medically important fungal genus Aspergillus.</title>
        <authorList>
            <person name="de Vries R.P."/>
            <person name="Riley R."/>
            <person name="Wiebenga A."/>
            <person name="Aguilar-Osorio G."/>
            <person name="Amillis S."/>
            <person name="Uchima C.A."/>
            <person name="Anderluh G."/>
            <person name="Asadollahi M."/>
            <person name="Askin M."/>
            <person name="Barry K."/>
            <person name="Battaglia E."/>
            <person name="Bayram O."/>
            <person name="Benocci T."/>
            <person name="Braus-Stromeyer S.A."/>
            <person name="Caldana C."/>
            <person name="Canovas D."/>
            <person name="Cerqueira G.C."/>
            <person name="Chen F."/>
            <person name="Chen W."/>
            <person name="Choi C."/>
            <person name="Clum A."/>
            <person name="Dos Santos R.A."/>
            <person name="Damasio A.R."/>
            <person name="Diallinas G."/>
            <person name="Emri T."/>
            <person name="Fekete E."/>
            <person name="Flipphi M."/>
            <person name="Freyberg S."/>
            <person name="Gallo A."/>
            <person name="Gournas C."/>
            <person name="Habgood R."/>
            <person name="Hainaut M."/>
            <person name="Harispe M.L."/>
            <person name="Henrissat B."/>
            <person name="Hilden K.S."/>
            <person name="Hope R."/>
            <person name="Hossain A."/>
            <person name="Karabika E."/>
            <person name="Karaffa L."/>
            <person name="Karanyi Z."/>
            <person name="Krasevec N."/>
            <person name="Kuo A."/>
            <person name="Kusch H."/>
            <person name="LaButti K."/>
            <person name="Lagendijk E.L."/>
            <person name="Lapidus A."/>
            <person name="Levasseur A."/>
            <person name="Lindquist E."/>
            <person name="Lipzen A."/>
            <person name="Logrieco A.F."/>
            <person name="MacCabe A."/>
            <person name="Maekelae M.R."/>
            <person name="Malavazi I."/>
            <person name="Melin P."/>
            <person name="Meyer V."/>
            <person name="Mielnichuk N."/>
            <person name="Miskei M."/>
            <person name="Molnar A.P."/>
            <person name="Mule G."/>
            <person name="Ngan C.Y."/>
            <person name="Orejas M."/>
            <person name="Orosz E."/>
            <person name="Ouedraogo J.P."/>
            <person name="Overkamp K.M."/>
            <person name="Park H.-S."/>
            <person name="Perrone G."/>
            <person name="Piumi F."/>
            <person name="Punt P.J."/>
            <person name="Ram A.F."/>
            <person name="Ramon A."/>
            <person name="Rauscher S."/>
            <person name="Record E."/>
            <person name="Riano-Pachon D.M."/>
            <person name="Robert V."/>
            <person name="Roehrig J."/>
            <person name="Ruller R."/>
            <person name="Salamov A."/>
            <person name="Salih N.S."/>
            <person name="Samson R.A."/>
            <person name="Sandor E."/>
            <person name="Sanguinetti M."/>
            <person name="Schuetze T."/>
            <person name="Sepcic K."/>
            <person name="Shelest E."/>
            <person name="Sherlock G."/>
            <person name="Sophianopoulou V."/>
            <person name="Squina F.M."/>
            <person name="Sun H."/>
            <person name="Susca A."/>
            <person name="Todd R.B."/>
            <person name="Tsang A."/>
            <person name="Unkles S.E."/>
            <person name="van de Wiele N."/>
            <person name="van Rossen-Uffink D."/>
            <person name="Oliveira J.V."/>
            <person name="Vesth T.C."/>
            <person name="Visser J."/>
            <person name="Yu J.-H."/>
            <person name="Zhou M."/>
            <person name="Andersen M.R."/>
            <person name="Archer D.B."/>
            <person name="Baker S.E."/>
            <person name="Benoit I."/>
            <person name="Brakhage A.A."/>
            <person name="Braus G.H."/>
            <person name="Fischer R."/>
            <person name="Frisvad J.C."/>
            <person name="Goldman G.H."/>
            <person name="Houbraken J."/>
            <person name="Oakley B."/>
            <person name="Pocsi I."/>
            <person name="Scazzocchio C."/>
            <person name="Seiboth B."/>
            <person name="vanKuyk P.A."/>
            <person name="Wortman J."/>
            <person name="Dyer P.S."/>
            <person name="Grigoriev I.V."/>
        </authorList>
    </citation>
    <scope>NUCLEOTIDE SEQUENCE [LARGE SCALE GENOMIC DNA]</scope>
    <source>
        <strain evidence="5">CBS 583.65</strain>
    </source>
</reference>
<name>A0A1L9PVH6_ASPVE</name>
<dbReference type="PRINTS" id="PR00081">
    <property type="entry name" value="GDHRDH"/>
</dbReference>
<dbReference type="EMBL" id="KV878133">
    <property type="protein sequence ID" value="OJJ05549.1"/>
    <property type="molecule type" value="Genomic_DNA"/>
</dbReference>
<evidence type="ECO:0000256" key="2">
    <source>
        <dbReference type="ARBA" id="ARBA00022857"/>
    </source>
</evidence>
<dbReference type="OrthoDB" id="5840532at2759"/>
<comment type="similarity">
    <text evidence="1">Belongs to the short-chain dehydrogenases/reductases (SDR) family.</text>
</comment>
<dbReference type="STRING" id="1036611.A0A1L9PVH6"/>
<dbReference type="InterPro" id="IPR002347">
    <property type="entry name" value="SDR_fam"/>
</dbReference>
<dbReference type="Pfam" id="PF13561">
    <property type="entry name" value="adh_short_C2"/>
    <property type="match status" value="1"/>
</dbReference>
<organism evidence="4 5">
    <name type="scientific">Aspergillus versicolor CBS 583.65</name>
    <dbReference type="NCBI Taxonomy" id="1036611"/>
    <lineage>
        <taxon>Eukaryota</taxon>
        <taxon>Fungi</taxon>
        <taxon>Dikarya</taxon>
        <taxon>Ascomycota</taxon>
        <taxon>Pezizomycotina</taxon>
        <taxon>Eurotiomycetes</taxon>
        <taxon>Eurotiomycetidae</taxon>
        <taxon>Eurotiales</taxon>
        <taxon>Aspergillaceae</taxon>
        <taxon>Aspergillus</taxon>
        <taxon>Aspergillus subgen. Nidulantes</taxon>
    </lineage>
</organism>
<evidence type="ECO:0000256" key="1">
    <source>
        <dbReference type="ARBA" id="ARBA00006484"/>
    </source>
</evidence>
<dbReference type="PANTHER" id="PTHR24321">
    <property type="entry name" value="DEHYDROGENASES, SHORT CHAIN"/>
    <property type="match status" value="1"/>
</dbReference>
<dbReference type="GO" id="GO:0016491">
    <property type="term" value="F:oxidoreductase activity"/>
    <property type="evidence" value="ECO:0007669"/>
    <property type="project" value="UniProtKB-KW"/>
</dbReference>
<sequence>MASQESSAFPGAALVTGAARGIGASIALGFAAAGCKNIAITDILEEELTQTCQKVLSAASTDDINVLALPGDIRKEEFIDSFVERAYSTFGRLDYVVNCAGVIEREFCRSIDTTTEQFDFINSINYRGAWLCSRAALKRMVGQKPIPSPESWRPAQRGSIVNIASQLGIVSRPGAPAYCASKAALLGLTRVDAIDFAKDGIRVNCVCPGVIDTDMISITPERRETLRADVQAAPMGRLGDPREIADAVLFLSSSKASFVQGHALVVDGGFITK</sequence>
<dbReference type="VEuPathDB" id="FungiDB:ASPVEDRAFT_86892"/>
<dbReference type="CDD" id="cd05233">
    <property type="entry name" value="SDR_c"/>
    <property type="match status" value="1"/>
</dbReference>
<keyword evidence="2" id="KW-0521">NADP</keyword>
<keyword evidence="3" id="KW-0560">Oxidoreductase</keyword>
<dbReference type="GeneID" id="63733443"/>
<dbReference type="Gene3D" id="3.40.50.720">
    <property type="entry name" value="NAD(P)-binding Rossmann-like Domain"/>
    <property type="match status" value="1"/>
</dbReference>
<evidence type="ECO:0000256" key="3">
    <source>
        <dbReference type="ARBA" id="ARBA00023002"/>
    </source>
</evidence>
<dbReference type="Proteomes" id="UP000184073">
    <property type="component" value="Unassembled WGS sequence"/>
</dbReference>
<evidence type="ECO:0000313" key="5">
    <source>
        <dbReference type="Proteomes" id="UP000184073"/>
    </source>
</evidence>
<gene>
    <name evidence="4" type="ORF">ASPVEDRAFT_86892</name>
</gene>
<dbReference type="SUPFAM" id="SSF51735">
    <property type="entry name" value="NAD(P)-binding Rossmann-fold domains"/>
    <property type="match status" value="1"/>
</dbReference>
<keyword evidence="5" id="KW-1185">Reference proteome</keyword>
<dbReference type="PANTHER" id="PTHR24321:SF12">
    <property type="entry name" value="SHORT-CHAIN DEHYDROGENASE_REDUCTASE FAMILY, PUTATIVE (AFU_ORTHOLOGUE AFUA_5G14340)-RELATED"/>
    <property type="match status" value="1"/>
</dbReference>
<accession>A0A1L9PVH6</accession>
<dbReference type="InterPro" id="IPR036291">
    <property type="entry name" value="NAD(P)-bd_dom_sf"/>
</dbReference>